<protein>
    <recommendedName>
        <fullName evidence="1">Tail specific protease domain-containing protein</fullName>
    </recommendedName>
</protein>
<comment type="caution">
    <text evidence="2">The sequence shown here is derived from an EMBL/GenBank/DDBJ whole genome shotgun (WGS) entry which is preliminary data.</text>
</comment>
<accession>A0A1E5SL35</accession>
<evidence type="ECO:0000259" key="1">
    <source>
        <dbReference type="SMART" id="SM00245"/>
    </source>
</evidence>
<organism evidence="2 3">
    <name type="scientific">Roseivirga misakiensis</name>
    <dbReference type="NCBI Taxonomy" id="1563681"/>
    <lineage>
        <taxon>Bacteria</taxon>
        <taxon>Pseudomonadati</taxon>
        <taxon>Bacteroidota</taxon>
        <taxon>Cytophagia</taxon>
        <taxon>Cytophagales</taxon>
        <taxon>Roseivirgaceae</taxon>
        <taxon>Roseivirga</taxon>
    </lineage>
</organism>
<dbReference type="PANTHER" id="PTHR11261">
    <property type="entry name" value="INTERPHOTORECEPTOR RETINOID-BINDING PROTEIN"/>
    <property type="match status" value="1"/>
</dbReference>
<gene>
    <name evidence="2" type="ORF">BFP71_09660</name>
</gene>
<dbReference type="AlphaFoldDB" id="A0A1E5SL35"/>
<dbReference type="Proteomes" id="UP000095552">
    <property type="component" value="Unassembled WGS sequence"/>
</dbReference>
<keyword evidence="3" id="KW-1185">Reference proteome</keyword>
<dbReference type="InterPro" id="IPR005151">
    <property type="entry name" value="Tail-specific_protease"/>
</dbReference>
<sequence length="380" mass="42906">MQNMASYKSQIKGELEASFKVEYQKISEKVTNNMDKLDCYVAIGQLVDLVKDKHAMLYEVRPDYTLDDALDSNFVKQYQVSEDFKNFPTVDIDLEALRLRLESKPVNDIEGIYNVGSSMEVGVYRTEKADSLVAVMLTSKLGVWAPGQIFMYLTATELPNRYDITAYGQVHKNLLSYKAHLVSNGILMSNVTKEGLKENFVHVDKKAHEAYKLHTLNDNVQYIWLNSFSRFGNADKRDALVKQIKNELNAENLIVDLRNNGGGASKISLPIVKAIRKSGVKVFVLTNFDSGSNAEQTTVRLKNIKSTVHLGQTTYGAIAYGLNYGYTYTSPSGFFSFTPTDMRFNHFLKYEVTGVAPDITLSPDSDWIQQTIDYINTQRL</sequence>
<dbReference type="PANTHER" id="PTHR11261:SF3">
    <property type="entry name" value="RETINOL-BINDING PROTEIN 3"/>
    <property type="match status" value="1"/>
</dbReference>
<dbReference type="EMBL" id="MDGQ01000005">
    <property type="protein sequence ID" value="OEJ99811.1"/>
    <property type="molecule type" value="Genomic_DNA"/>
</dbReference>
<dbReference type="Gene3D" id="3.90.226.10">
    <property type="entry name" value="2-enoyl-CoA Hydratase, Chain A, domain 1"/>
    <property type="match status" value="2"/>
</dbReference>
<proteinExistence type="predicted"/>
<dbReference type="Pfam" id="PF03572">
    <property type="entry name" value="Peptidase_S41"/>
    <property type="match status" value="1"/>
</dbReference>
<reference evidence="2 3" key="1">
    <citation type="submission" date="2016-08" db="EMBL/GenBank/DDBJ databases">
        <title>Draft genome of Fabibacter sp. strain SK-8.</title>
        <authorList>
            <person name="Wong S.-K."/>
            <person name="Hamasaki K."/>
            <person name="Yoshizawa S."/>
        </authorList>
    </citation>
    <scope>NUCLEOTIDE SEQUENCE [LARGE SCALE GENOMIC DNA]</scope>
    <source>
        <strain evidence="2 3">SK-8</strain>
    </source>
</reference>
<evidence type="ECO:0000313" key="3">
    <source>
        <dbReference type="Proteomes" id="UP000095552"/>
    </source>
</evidence>
<feature type="domain" description="Tail specific protease" evidence="1">
    <location>
        <begin position="188"/>
        <end position="362"/>
    </location>
</feature>
<evidence type="ECO:0000313" key="2">
    <source>
        <dbReference type="EMBL" id="OEJ99811.1"/>
    </source>
</evidence>
<dbReference type="InterPro" id="IPR029045">
    <property type="entry name" value="ClpP/crotonase-like_dom_sf"/>
</dbReference>
<dbReference type="STRING" id="1563681.BFP71_09660"/>
<dbReference type="GO" id="GO:0008236">
    <property type="term" value="F:serine-type peptidase activity"/>
    <property type="evidence" value="ECO:0007669"/>
    <property type="project" value="InterPro"/>
</dbReference>
<name>A0A1E5SL35_9BACT</name>
<dbReference type="SMART" id="SM00245">
    <property type="entry name" value="TSPc"/>
    <property type="match status" value="1"/>
</dbReference>
<dbReference type="SUPFAM" id="SSF52096">
    <property type="entry name" value="ClpP/crotonase"/>
    <property type="match status" value="1"/>
</dbReference>
<dbReference type="GO" id="GO:0006508">
    <property type="term" value="P:proteolysis"/>
    <property type="evidence" value="ECO:0007669"/>
    <property type="project" value="InterPro"/>
</dbReference>